<feature type="domain" description="CBS" evidence="10">
    <location>
        <begin position="83"/>
        <end position="139"/>
    </location>
</feature>
<evidence type="ECO:0000259" key="10">
    <source>
        <dbReference type="PROSITE" id="PS51371"/>
    </source>
</evidence>
<reference evidence="11 12" key="1">
    <citation type="submission" date="2022-11" db="EMBL/GenBank/DDBJ databases">
        <title>Mycobacterium sp. nov.</title>
        <authorList>
            <person name="Papic B."/>
            <person name="Spicic S."/>
            <person name="Duvnjak S."/>
        </authorList>
    </citation>
    <scope>NUCLEOTIDE SEQUENCE [LARGE SCALE GENOMIC DNA]</scope>
    <source>
        <strain evidence="11 12">CVI_P4</strain>
    </source>
</reference>
<dbReference type="PANTHER" id="PTHR43773:SF1">
    <property type="entry name" value="MAGNESIUM TRANSPORTER MGTE"/>
    <property type="match status" value="1"/>
</dbReference>
<keyword evidence="6 9" id="KW-1133">Transmembrane helix</keyword>
<keyword evidence="3" id="KW-0813">Transport</keyword>
<feature type="transmembrane region" description="Helical" evidence="9">
    <location>
        <begin position="269"/>
        <end position="293"/>
    </location>
</feature>
<proteinExistence type="inferred from homology"/>
<feature type="transmembrane region" description="Helical" evidence="9">
    <location>
        <begin position="240"/>
        <end position="263"/>
    </location>
</feature>
<feature type="transmembrane region" description="Helical" evidence="9">
    <location>
        <begin position="305"/>
        <end position="328"/>
    </location>
</feature>
<dbReference type="PROSITE" id="PS51371">
    <property type="entry name" value="CBS"/>
    <property type="match status" value="1"/>
</dbReference>
<evidence type="ECO:0000256" key="1">
    <source>
        <dbReference type="ARBA" id="ARBA00004141"/>
    </source>
</evidence>
<dbReference type="SUPFAM" id="SSF54631">
    <property type="entry name" value="CBS-domain pair"/>
    <property type="match status" value="1"/>
</dbReference>
<evidence type="ECO:0000256" key="9">
    <source>
        <dbReference type="SAM" id="Phobius"/>
    </source>
</evidence>
<dbReference type="InterPro" id="IPR006669">
    <property type="entry name" value="MgtE_transporter"/>
</dbReference>
<dbReference type="InterPro" id="IPR036739">
    <property type="entry name" value="SLC41_membr_dom_sf"/>
</dbReference>
<dbReference type="Pfam" id="PF00571">
    <property type="entry name" value="CBS"/>
    <property type="match status" value="1"/>
</dbReference>
<evidence type="ECO:0000313" key="12">
    <source>
        <dbReference type="Proteomes" id="UP001300745"/>
    </source>
</evidence>
<evidence type="ECO:0000256" key="3">
    <source>
        <dbReference type="ARBA" id="ARBA00022448"/>
    </source>
</evidence>
<gene>
    <name evidence="11" type="ORF">ORI27_17155</name>
</gene>
<keyword evidence="4 9" id="KW-0812">Transmembrane</keyword>
<dbReference type="Gene3D" id="3.10.580.10">
    <property type="entry name" value="CBS-domain"/>
    <property type="match status" value="1"/>
</dbReference>
<protein>
    <submittedName>
        <fullName evidence="11">Magnesium transporter</fullName>
    </submittedName>
</protein>
<keyword evidence="8" id="KW-0129">CBS domain</keyword>
<evidence type="ECO:0000256" key="8">
    <source>
        <dbReference type="PROSITE-ProRule" id="PRU00703"/>
    </source>
</evidence>
<feature type="transmembrane region" description="Helical" evidence="9">
    <location>
        <begin position="170"/>
        <end position="188"/>
    </location>
</feature>
<dbReference type="EMBL" id="JAPJDO010000014">
    <property type="protein sequence ID" value="MCX2938437.1"/>
    <property type="molecule type" value="Genomic_DNA"/>
</dbReference>
<keyword evidence="5" id="KW-0460">Magnesium</keyword>
<accession>A0ABT3SHV0</accession>
<dbReference type="InterPro" id="IPR046342">
    <property type="entry name" value="CBS_dom_sf"/>
</dbReference>
<dbReference type="Pfam" id="PF01769">
    <property type="entry name" value="MgtE"/>
    <property type="match status" value="1"/>
</dbReference>
<evidence type="ECO:0000256" key="7">
    <source>
        <dbReference type="ARBA" id="ARBA00023136"/>
    </source>
</evidence>
<comment type="caution">
    <text evidence="11">The sequence shown here is derived from an EMBL/GenBank/DDBJ whole genome shotgun (WGS) entry which is preliminary data.</text>
</comment>
<dbReference type="InterPro" id="IPR000644">
    <property type="entry name" value="CBS_dom"/>
</dbReference>
<organism evidence="11 12">
    <name type="scientific">Mycobacterium pinniadriaticum</name>
    <dbReference type="NCBI Taxonomy" id="2994102"/>
    <lineage>
        <taxon>Bacteria</taxon>
        <taxon>Bacillati</taxon>
        <taxon>Actinomycetota</taxon>
        <taxon>Actinomycetes</taxon>
        <taxon>Mycobacteriales</taxon>
        <taxon>Mycobacteriaceae</taxon>
        <taxon>Mycobacterium</taxon>
    </lineage>
</organism>
<dbReference type="RefSeq" id="WP_265998177.1">
    <property type="nucleotide sequence ID" value="NZ_JAPJDN010000014.1"/>
</dbReference>
<dbReference type="PANTHER" id="PTHR43773">
    <property type="entry name" value="MAGNESIUM TRANSPORTER MGTE"/>
    <property type="match status" value="1"/>
</dbReference>
<dbReference type="InterPro" id="IPR006667">
    <property type="entry name" value="SLC41_membr_dom"/>
</dbReference>
<evidence type="ECO:0000313" key="11">
    <source>
        <dbReference type="EMBL" id="MCX2938437.1"/>
    </source>
</evidence>
<keyword evidence="7 9" id="KW-0472">Membrane</keyword>
<sequence>MTESAGSINTLAGKIGEAMSHAARTVPIGAPDDTAGDTRAAMMGRTFDSVADIAVCRDGRLVGIVTMEALLAADEGTRLADLMDADPPAVGPHTDQEVASWTMLRHGETSLPVVDAQGQLIGLIPPRRMMSVLFEEHEEDLSRVVGVMATSSEARTASEERVGRRLIHRLPWLAFGLVGAMLSAWFVGAREHQLAETVQLAFFMPAIVYMADAVGTQTETLAVRGLSVGVPLRHFVAKEVVAGTLIGAIVAALFLPFSLWLFADSAVALTVSLALLCSCAVASTVALILPWLLSRLGKDPAFGSGPLATVVQDLLSLVIYLGLAAALVTG</sequence>
<comment type="subcellular location">
    <subcellularLocation>
        <location evidence="1">Membrane</location>
        <topology evidence="1">Multi-pass membrane protein</topology>
    </subcellularLocation>
</comment>
<keyword evidence="12" id="KW-1185">Reference proteome</keyword>
<dbReference type="Proteomes" id="UP001300745">
    <property type="component" value="Unassembled WGS sequence"/>
</dbReference>
<comment type="similarity">
    <text evidence="2">Belongs to the SLC41A transporter family.</text>
</comment>
<evidence type="ECO:0000256" key="4">
    <source>
        <dbReference type="ARBA" id="ARBA00022692"/>
    </source>
</evidence>
<name>A0ABT3SHV0_9MYCO</name>
<evidence type="ECO:0000256" key="6">
    <source>
        <dbReference type="ARBA" id="ARBA00022989"/>
    </source>
</evidence>
<evidence type="ECO:0000256" key="5">
    <source>
        <dbReference type="ARBA" id="ARBA00022842"/>
    </source>
</evidence>
<dbReference type="SUPFAM" id="SSF161093">
    <property type="entry name" value="MgtE membrane domain-like"/>
    <property type="match status" value="1"/>
</dbReference>
<dbReference type="Gene3D" id="1.10.357.20">
    <property type="entry name" value="SLC41 divalent cation transporters, integral membrane domain"/>
    <property type="match status" value="1"/>
</dbReference>
<evidence type="ECO:0000256" key="2">
    <source>
        <dbReference type="ARBA" id="ARBA00009749"/>
    </source>
</evidence>